<proteinExistence type="inferred from homology"/>
<evidence type="ECO:0000256" key="2">
    <source>
        <dbReference type="ARBA" id="ARBA00009843"/>
    </source>
</evidence>
<dbReference type="GO" id="GO:0015105">
    <property type="term" value="F:arsenite transmembrane transporter activity"/>
    <property type="evidence" value="ECO:0007669"/>
    <property type="project" value="InterPro"/>
</dbReference>
<dbReference type="OrthoDB" id="9774335at2"/>
<feature type="transmembrane region" description="Helical" evidence="8">
    <location>
        <begin position="236"/>
        <end position="263"/>
    </location>
</feature>
<dbReference type="PANTHER" id="PTHR43302">
    <property type="entry name" value="TRANSPORTER ARSB-RELATED"/>
    <property type="match status" value="1"/>
</dbReference>
<dbReference type="GO" id="GO:0005886">
    <property type="term" value="C:plasma membrane"/>
    <property type="evidence" value="ECO:0007669"/>
    <property type="project" value="UniProtKB-SubCell"/>
</dbReference>
<dbReference type="PRINTS" id="PR00758">
    <property type="entry name" value="ARSENICPUMP"/>
</dbReference>
<keyword evidence="3" id="KW-0813">Transport</keyword>
<evidence type="ECO:0000256" key="6">
    <source>
        <dbReference type="ARBA" id="ARBA00022989"/>
    </source>
</evidence>
<sequence>MTTLLPPAIIHALAIVIFVLTYLGVALGRLPGFRLDRTGIAFVGGALMIGCGGLSFKQAIAAVDFNTIALLLGMMILAASLRRAGFFALVTRTALKRAKHPLALLAAVVAVSGILSAVLVNDTICVVLTPLVLEIVLAAGVAPMPYLIALAAASNIGSVATITGNPQNIIIGSLSGISYAHFAATLAPIAALGLILVFATVALLWRGRLRPAEPAAPQDRKPEKTSAIHLRLMIKAILMLAVFVIACLAGLAPAEAALIAAALMLLTPGLKGAPLIAEVDWSLLLMFVGLFIVVAGMQRAVITPAIVHHIAALHPGRPAVLVPLTAILSNIVSNVPAVLVLKPFIAALANPHRAWLMVAMAATFAGNLTLLGSVANLIVAERAKSRGITLGFTDFLRAGVPITLISLILGTLWMVFID</sequence>
<feature type="transmembrane region" description="Helical" evidence="8">
    <location>
        <begin position="6"/>
        <end position="27"/>
    </location>
</feature>
<reference evidence="10 11" key="1">
    <citation type="submission" date="2017-01" db="EMBL/GenBank/DDBJ databases">
        <authorList>
            <person name="Varghese N."/>
            <person name="Submissions S."/>
        </authorList>
    </citation>
    <scope>NUCLEOTIDE SEQUENCE [LARGE SCALE GENOMIC DNA]</scope>
    <source>
        <strain evidence="10 11">ATCC 35905</strain>
    </source>
</reference>
<feature type="transmembrane region" description="Helical" evidence="8">
    <location>
        <begin position="353"/>
        <end position="374"/>
    </location>
</feature>
<dbReference type="PANTHER" id="PTHR43302:SF5">
    <property type="entry name" value="TRANSPORTER ARSB-RELATED"/>
    <property type="match status" value="1"/>
</dbReference>
<comment type="caution">
    <text evidence="10">The sequence shown here is derived from an EMBL/GenBank/DDBJ whole genome shotgun (WGS) entry which is preliminary data.</text>
</comment>
<comment type="similarity">
    <text evidence="2">Belongs to the CitM (TC 2.A.11) transporter family.</text>
</comment>
<keyword evidence="11" id="KW-1185">Reference proteome</keyword>
<evidence type="ECO:0000313" key="10">
    <source>
        <dbReference type="EMBL" id="SIR33887.1"/>
    </source>
</evidence>
<dbReference type="Proteomes" id="UP000186308">
    <property type="component" value="Unassembled WGS sequence"/>
</dbReference>
<feature type="transmembrane region" description="Helical" evidence="8">
    <location>
        <begin position="68"/>
        <end position="90"/>
    </location>
</feature>
<feature type="transmembrane region" description="Helical" evidence="8">
    <location>
        <begin position="395"/>
        <end position="416"/>
    </location>
</feature>
<organism evidence="10 11">
    <name type="scientific">Acidiphilium rubrum</name>
    <dbReference type="NCBI Taxonomy" id="526"/>
    <lineage>
        <taxon>Bacteria</taxon>
        <taxon>Pseudomonadati</taxon>
        <taxon>Pseudomonadota</taxon>
        <taxon>Alphaproteobacteria</taxon>
        <taxon>Acetobacterales</taxon>
        <taxon>Acidocellaceae</taxon>
        <taxon>Acidiphilium</taxon>
    </lineage>
</organism>
<evidence type="ECO:0000256" key="5">
    <source>
        <dbReference type="ARBA" id="ARBA00022692"/>
    </source>
</evidence>
<comment type="subcellular location">
    <subcellularLocation>
        <location evidence="1">Cell membrane</location>
        <topology evidence="1">Multi-pass membrane protein</topology>
    </subcellularLocation>
</comment>
<protein>
    <submittedName>
        <fullName evidence="10">Transporter, YbiR family</fullName>
    </submittedName>
</protein>
<gene>
    <name evidence="10" type="ORF">SAMN05421828_12531</name>
</gene>
<dbReference type="InterPro" id="IPR004680">
    <property type="entry name" value="Cit_transptr-like_dom"/>
</dbReference>
<keyword evidence="5 8" id="KW-0812">Transmembrane</keyword>
<name>A0A8G2CMZ3_ACIRU</name>
<dbReference type="AlphaFoldDB" id="A0A8G2CMZ3"/>
<evidence type="ECO:0000256" key="4">
    <source>
        <dbReference type="ARBA" id="ARBA00022475"/>
    </source>
</evidence>
<evidence type="ECO:0000313" key="11">
    <source>
        <dbReference type="Proteomes" id="UP000186308"/>
    </source>
</evidence>
<evidence type="ECO:0000256" key="7">
    <source>
        <dbReference type="ARBA" id="ARBA00023136"/>
    </source>
</evidence>
<dbReference type="Pfam" id="PF03600">
    <property type="entry name" value="CitMHS"/>
    <property type="match status" value="1"/>
</dbReference>
<evidence type="ECO:0000256" key="1">
    <source>
        <dbReference type="ARBA" id="ARBA00004651"/>
    </source>
</evidence>
<feature type="transmembrane region" description="Helical" evidence="8">
    <location>
        <begin position="102"/>
        <end position="120"/>
    </location>
</feature>
<feature type="transmembrane region" description="Helical" evidence="8">
    <location>
        <begin position="283"/>
        <end position="307"/>
    </location>
</feature>
<dbReference type="InterPro" id="IPR000802">
    <property type="entry name" value="Arsenical_pump_ArsB"/>
</dbReference>
<dbReference type="EMBL" id="FTNE01000025">
    <property type="protein sequence ID" value="SIR33887.1"/>
    <property type="molecule type" value="Genomic_DNA"/>
</dbReference>
<evidence type="ECO:0000259" key="9">
    <source>
        <dbReference type="Pfam" id="PF03600"/>
    </source>
</evidence>
<accession>A0A8G2CMZ3</accession>
<dbReference type="CDD" id="cd01117">
    <property type="entry name" value="YbiR_permease"/>
    <property type="match status" value="1"/>
</dbReference>
<evidence type="ECO:0000256" key="3">
    <source>
        <dbReference type="ARBA" id="ARBA00022448"/>
    </source>
</evidence>
<evidence type="ECO:0000256" key="8">
    <source>
        <dbReference type="SAM" id="Phobius"/>
    </source>
</evidence>
<feature type="transmembrane region" description="Helical" evidence="8">
    <location>
        <begin position="319"/>
        <end position="341"/>
    </location>
</feature>
<feature type="domain" description="Citrate transporter-like" evidence="9">
    <location>
        <begin position="34"/>
        <end position="361"/>
    </location>
</feature>
<feature type="transmembrane region" description="Helical" evidence="8">
    <location>
        <begin position="182"/>
        <end position="205"/>
    </location>
</feature>
<keyword evidence="7 8" id="KW-0472">Membrane</keyword>
<keyword evidence="6 8" id="KW-1133">Transmembrane helix</keyword>
<feature type="transmembrane region" description="Helical" evidence="8">
    <location>
        <begin position="39"/>
        <end position="56"/>
    </location>
</feature>
<keyword evidence="4" id="KW-1003">Cell membrane</keyword>
<dbReference type="RefSeq" id="WP_035229297.1">
    <property type="nucleotide sequence ID" value="NZ_FTNE01000025.1"/>
</dbReference>